<proteinExistence type="predicted"/>
<gene>
    <name evidence="3" type="ORF">C2G38_2040396</name>
</gene>
<dbReference type="AlphaFoldDB" id="A0A397V2L9"/>
<comment type="caution">
    <text evidence="3">The sequence shown here is derived from an EMBL/GenBank/DDBJ whole genome shotgun (WGS) entry which is preliminary data.</text>
</comment>
<feature type="transmembrane region" description="Helical" evidence="2">
    <location>
        <begin position="188"/>
        <end position="213"/>
    </location>
</feature>
<protein>
    <submittedName>
        <fullName evidence="3">Uncharacterized protein</fullName>
    </submittedName>
</protein>
<accession>A0A397V2L9</accession>
<keyword evidence="2" id="KW-0812">Transmembrane</keyword>
<evidence type="ECO:0000256" key="1">
    <source>
        <dbReference type="SAM" id="MobiDB-lite"/>
    </source>
</evidence>
<feature type="region of interest" description="Disordered" evidence="1">
    <location>
        <begin position="87"/>
        <end position="140"/>
    </location>
</feature>
<evidence type="ECO:0000256" key="2">
    <source>
        <dbReference type="SAM" id="Phobius"/>
    </source>
</evidence>
<reference evidence="3 4" key="1">
    <citation type="submission" date="2018-06" db="EMBL/GenBank/DDBJ databases">
        <title>Comparative genomics reveals the genomic features of Rhizophagus irregularis, R. cerebriforme, R. diaphanum and Gigaspora rosea, and their symbiotic lifestyle signature.</title>
        <authorList>
            <person name="Morin E."/>
            <person name="San Clemente H."/>
            <person name="Chen E.C.H."/>
            <person name="De La Providencia I."/>
            <person name="Hainaut M."/>
            <person name="Kuo A."/>
            <person name="Kohler A."/>
            <person name="Murat C."/>
            <person name="Tang N."/>
            <person name="Roy S."/>
            <person name="Loubradou J."/>
            <person name="Henrissat B."/>
            <person name="Grigoriev I.V."/>
            <person name="Corradi N."/>
            <person name="Roux C."/>
            <person name="Martin F.M."/>
        </authorList>
    </citation>
    <scope>NUCLEOTIDE SEQUENCE [LARGE SCALE GENOMIC DNA]</scope>
    <source>
        <strain evidence="3 4">DAOM 194757</strain>
    </source>
</reference>
<keyword evidence="2" id="KW-0472">Membrane</keyword>
<feature type="region of interest" description="Disordered" evidence="1">
    <location>
        <begin position="36"/>
        <end position="73"/>
    </location>
</feature>
<dbReference type="Proteomes" id="UP000266673">
    <property type="component" value="Unassembled WGS sequence"/>
</dbReference>
<keyword evidence="2" id="KW-1133">Transmembrane helix</keyword>
<organism evidence="3 4">
    <name type="scientific">Gigaspora rosea</name>
    <dbReference type="NCBI Taxonomy" id="44941"/>
    <lineage>
        <taxon>Eukaryota</taxon>
        <taxon>Fungi</taxon>
        <taxon>Fungi incertae sedis</taxon>
        <taxon>Mucoromycota</taxon>
        <taxon>Glomeromycotina</taxon>
        <taxon>Glomeromycetes</taxon>
        <taxon>Diversisporales</taxon>
        <taxon>Gigasporaceae</taxon>
        <taxon>Gigaspora</taxon>
    </lineage>
</organism>
<feature type="compositionally biased region" description="Basic and acidic residues" evidence="1">
    <location>
        <begin position="36"/>
        <end position="71"/>
    </location>
</feature>
<dbReference type="OrthoDB" id="2409698at2759"/>
<name>A0A397V2L9_9GLOM</name>
<sequence length="218" mass="25286">MARINQTNTTPELLLKFREDNMYTIEKMKPCSEFKKIQNTHDDERKELESRQDSELKELKQRHDNEREKLKNNQYQEIEKLVSNLLRRQNRHPSRKQGAKRLASRPSTSLAFSGSSGEQHPTTKQPNKHPFYSTCPSTPSGLSRELSDQYLSFQSPSEANLNLREWPNDGSYDCTVGIRMCDCQHSPLLFFFLLPILASNIYLLCAFATQAILQFLTK</sequence>
<dbReference type="EMBL" id="QKWP01000855">
    <property type="protein sequence ID" value="RIB14183.1"/>
    <property type="molecule type" value="Genomic_DNA"/>
</dbReference>
<keyword evidence="4" id="KW-1185">Reference proteome</keyword>
<evidence type="ECO:0000313" key="4">
    <source>
        <dbReference type="Proteomes" id="UP000266673"/>
    </source>
</evidence>
<evidence type="ECO:0000313" key="3">
    <source>
        <dbReference type="EMBL" id="RIB14183.1"/>
    </source>
</evidence>
<feature type="compositionally biased region" description="Basic residues" evidence="1">
    <location>
        <begin position="88"/>
        <end position="103"/>
    </location>
</feature>
<feature type="compositionally biased region" description="Polar residues" evidence="1">
    <location>
        <begin position="105"/>
        <end position="125"/>
    </location>
</feature>